<dbReference type="Proteomes" id="UP000515153">
    <property type="component" value="Chromosome V"/>
</dbReference>
<dbReference type="KEGG" id="pgri:PgNI_11646"/>
<feature type="compositionally biased region" description="Polar residues" evidence="1">
    <location>
        <begin position="149"/>
        <end position="158"/>
    </location>
</feature>
<gene>
    <name evidence="3" type="ORF">PgNI_11646</name>
</gene>
<evidence type="ECO:0000256" key="1">
    <source>
        <dbReference type="SAM" id="MobiDB-lite"/>
    </source>
</evidence>
<feature type="compositionally biased region" description="Low complexity" evidence="1">
    <location>
        <begin position="135"/>
        <end position="148"/>
    </location>
</feature>
<name>A0A6P8ANK2_PYRGI</name>
<dbReference type="RefSeq" id="XP_030976484.1">
    <property type="nucleotide sequence ID" value="XM_031131612.1"/>
</dbReference>
<organism evidence="2 3">
    <name type="scientific">Pyricularia grisea</name>
    <name type="common">Crabgrass-specific blast fungus</name>
    <name type="synonym">Magnaporthe grisea</name>
    <dbReference type="NCBI Taxonomy" id="148305"/>
    <lineage>
        <taxon>Eukaryota</taxon>
        <taxon>Fungi</taxon>
        <taxon>Dikarya</taxon>
        <taxon>Ascomycota</taxon>
        <taxon>Pezizomycotina</taxon>
        <taxon>Sordariomycetes</taxon>
        <taxon>Sordariomycetidae</taxon>
        <taxon>Magnaporthales</taxon>
        <taxon>Pyriculariaceae</taxon>
        <taxon>Pyricularia</taxon>
    </lineage>
</organism>
<feature type="region of interest" description="Disordered" evidence="1">
    <location>
        <begin position="126"/>
        <end position="160"/>
    </location>
</feature>
<dbReference type="GeneID" id="41966517"/>
<evidence type="ECO:0000313" key="2">
    <source>
        <dbReference type="Proteomes" id="UP000515153"/>
    </source>
</evidence>
<sequence length="226" mass="24656">HRIGYYFNHPVLGWLDTIGHAVVIEQPTPPLFAHGPNLDSDPRKDLSAQISARPQHRSLIAPLHHAALSASVLTAVGIVTQATPSSQARPRTGLRRRPDAPCCSQQRLSTLLLSTNLNPNRAPFTFHPSAPPPVTSSASRASTSTTISRNQSQSQRSTIPAKRTIDLLTLEKPIHIVPGNNSAKKLLELLPPDVHGVHKTFAIYQWTGHAMHSRTGARGGNWMEDM</sequence>
<reference evidence="3" key="2">
    <citation type="submission" date="2019-10" db="EMBL/GenBank/DDBJ databases">
        <authorList>
            <consortium name="NCBI Genome Project"/>
        </authorList>
    </citation>
    <scope>NUCLEOTIDE SEQUENCE</scope>
    <source>
        <strain evidence="3">NI907</strain>
    </source>
</reference>
<reference evidence="3" key="3">
    <citation type="submission" date="2025-08" db="UniProtKB">
        <authorList>
            <consortium name="RefSeq"/>
        </authorList>
    </citation>
    <scope>IDENTIFICATION</scope>
    <source>
        <strain evidence="3">NI907</strain>
    </source>
</reference>
<proteinExistence type="predicted"/>
<dbReference type="AlphaFoldDB" id="A0A6P8ANK2"/>
<feature type="non-terminal residue" evidence="3">
    <location>
        <position position="1"/>
    </location>
</feature>
<keyword evidence="2" id="KW-1185">Reference proteome</keyword>
<protein>
    <submittedName>
        <fullName evidence="3">Uncharacterized protein</fullName>
    </submittedName>
</protein>
<accession>A0A6P8ANK2</accession>
<evidence type="ECO:0000313" key="3">
    <source>
        <dbReference type="RefSeq" id="XP_030976484.1"/>
    </source>
</evidence>
<reference evidence="2 3" key="1">
    <citation type="journal article" date="2019" name="Mol. Biol. Evol.">
        <title>Blast fungal genomes show frequent chromosomal changes, gene gains and losses, and effector gene turnover.</title>
        <authorList>
            <person name="Gomez Luciano L.B."/>
            <person name="Jason Tsai I."/>
            <person name="Chuma I."/>
            <person name="Tosa Y."/>
            <person name="Chen Y.H."/>
            <person name="Li J.Y."/>
            <person name="Li M.Y."/>
            <person name="Jade Lu M.Y."/>
            <person name="Nakayashiki H."/>
            <person name="Li W.H."/>
        </authorList>
    </citation>
    <scope>NUCLEOTIDE SEQUENCE [LARGE SCALE GENOMIC DNA]</scope>
    <source>
        <strain evidence="2 3">NI907</strain>
    </source>
</reference>